<feature type="compositionally biased region" description="Polar residues" evidence="1">
    <location>
        <begin position="72"/>
        <end position="82"/>
    </location>
</feature>
<dbReference type="GO" id="GO:0034198">
    <property type="term" value="P:cellular response to amino acid starvation"/>
    <property type="evidence" value="ECO:0007669"/>
    <property type="project" value="UniProtKB-ARBA"/>
</dbReference>
<dbReference type="CDD" id="cd07521">
    <property type="entry name" value="HAD_FCP1-like"/>
    <property type="match status" value="1"/>
</dbReference>
<dbReference type="EMBL" id="LSBJ02000001">
    <property type="protein sequence ID" value="OAQ73446.2"/>
    <property type="molecule type" value="Genomic_DNA"/>
</dbReference>
<dbReference type="GeneID" id="33936307"/>
<feature type="compositionally biased region" description="Polar residues" evidence="1">
    <location>
        <begin position="43"/>
        <end position="53"/>
    </location>
</feature>
<feature type="domain" description="FCP1 homology" evidence="2">
    <location>
        <begin position="303"/>
        <end position="461"/>
    </location>
</feature>
<dbReference type="PROSITE" id="PS50969">
    <property type="entry name" value="FCP1"/>
    <property type="match status" value="1"/>
</dbReference>
<sequence>MGNDGNQLSPDEVGTSKSGRGLLKVPSRSSSQQRNQASTASTGLSGATVTDQRSSIDGRSKESRGSVPGRQRNGSASTNRTGGESERGHNTGNSQPSSPSTSEQKRRRKKNGGLLSLLGCCGVPDTANTLEEGESVNVQKVEKLSPRPATAKSRPQAAQDQQAGKSHNEKESGAVIPTPGQTETQASSSAQEPHTNSDQTGNESKQAAAPAVTVESPARPTQEEVELREGTEAATHGDVEMQDDRREEPEDMTATDTEDSQQRTIPPAPTVSGPSVVSAVPLADAGPSAPEQQSWLLPPVAPEHKGRKCLVLDLDETLVHSSFKILHQADFTIPVEIEGNYHNVYVIKRPGVDEFMKRVGELYEVVVFTASVSKYGDPLLDQLDIHKVVHHRLFRESCYNHQGNYVKDLSQIGRDLKDTIIIDNSPTSYIFHPQHAVPISSWFSDAHDNELLDLIPVLEDLAGPNVADVSLVLDVTL</sequence>
<feature type="compositionally biased region" description="Polar residues" evidence="1">
    <location>
        <begin position="156"/>
        <end position="165"/>
    </location>
</feature>
<feature type="compositionally biased region" description="Basic and acidic residues" evidence="1">
    <location>
        <begin position="221"/>
        <end position="248"/>
    </location>
</feature>
<dbReference type="RefSeq" id="XP_022284725.1">
    <property type="nucleotide sequence ID" value="XM_022428211.1"/>
</dbReference>
<dbReference type="Proteomes" id="UP000078397">
    <property type="component" value="Unassembled WGS sequence"/>
</dbReference>
<evidence type="ECO:0000313" key="4">
    <source>
        <dbReference type="Proteomes" id="UP000078397"/>
    </source>
</evidence>
<dbReference type="InterPro" id="IPR011948">
    <property type="entry name" value="Dullard_phosphatase"/>
</dbReference>
<dbReference type="PANTHER" id="PTHR12210">
    <property type="entry name" value="DULLARD PROTEIN PHOSPHATASE"/>
    <property type="match status" value="1"/>
</dbReference>
<dbReference type="AlphaFoldDB" id="A0A179G6N3"/>
<feature type="compositionally biased region" description="Basic and acidic residues" evidence="1">
    <location>
        <begin position="54"/>
        <end position="64"/>
    </location>
</feature>
<accession>A0A179G6N3</accession>
<organism evidence="3 4">
    <name type="scientific">Pochonia chlamydosporia 170</name>
    <dbReference type="NCBI Taxonomy" id="1380566"/>
    <lineage>
        <taxon>Eukaryota</taxon>
        <taxon>Fungi</taxon>
        <taxon>Dikarya</taxon>
        <taxon>Ascomycota</taxon>
        <taxon>Pezizomycotina</taxon>
        <taxon>Sordariomycetes</taxon>
        <taxon>Hypocreomycetidae</taxon>
        <taxon>Hypocreales</taxon>
        <taxon>Clavicipitaceae</taxon>
        <taxon>Pochonia</taxon>
    </lineage>
</organism>
<feature type="compositionally biased region" description="Polar residues" evidence="1">
    <location>
        <begin position="90"/>
        <end position="102"/>
    </location>
</feature>
<feature type="compositionally biased region" description="Low complexity" evidence="1">
    <location>
        <begin position="27"/>
        <end position="42"/>
    </location>
</feature>
<reference evidence="3 4" key="1">
    <citation type="journal article" date="2016" name="PLoS Pathog.">
        <title>Biosynthesis of antibiotic leucinostatins in bio-control fungus Purpureocillium lilacinum and their inhibition on phytophthora revealed by genome mining.</title>
        <authorList>
            <person name="Wang G."/>
            <person name="Liu Z."/>
            <person name="Lin R."/>
            <person name="Li E."/>
            <person name="Mao Z."/>
            <person name="Ling J."/>
            <person name="Yang Y."/>
            <person name="Yin W.B."/>
            <person name="Xie B."/>
        </authorList>
    </citation>
    <scope>NUCLEOTIDE SEQUENCE [LARGE SCALE GENOMIC DNA]</scope>
    <source>
        <strain evidence="3">170</strain>
    </source>
</reference>
<dbReference type="STRING" id="1380566.A0A179G6N3"/>
<dbReference type="InterPro" id="IPR050365">
    <property type="entry name" value="TIM50"/>
</dbReference>
<dbReference type="OrthoDB" id="277011at2759"/>
<dbReference type="InterPro" id="IPR004274">
    <property type="entry name" value="FCP1_dom"/>
</dbReference>
<dbReference type="Pfam" id="PF03031">
    <property type="entry name" value="NIF"/>
    <property type="match status" value="1"/>
</dbReference>
<evidence type="ECO:0000259" key="2">
    <source>
        <dbReference type="PROSITE" id="PS50969"/>
    </source>
</evidence>
<name>A0A179G6N3_METCM</name>
<evidence type="ECO:0000313" key="3">
    <source>
        <dbReference type="EMBL" id="OAQ73446.2"/>
    </source>
</evidence>
<dbReference type="SUPFAM" id="SSF56784">
    <property type="entry name" value="HAD-like"/>
    <property type="match status" value="1"/>
</dbReference>
<feature type="compositionally biased region" description="Low complexity" evidence="1">
    <location>
        <begin position="112"/>
        <end position="122"/>
    </location>
</feature>
<evidence type="ECO:0000256" key="1">
    <source>
        <dbReference type="SAM" id="MobiDB-lite"/>
    </source>
</evidence>
<comment type="caution">
    <text evidence="3">The sequence shown here is derived from an EMBL/GenBank/DDBJ whole genome shotgun (WGS) entry which is preliminary data.</text>
</comment>
<dbReference type="GO" id="GO:0016791">
    <property type="term" value="F:phosphatase activity"/>
    <property type="evidence" value="ECO:0007669"/>
    <property type="project" value="InterPro"/>
</dbReference>
<dbReference type="FunFam" id="3.40.50.1000:FF:000043">
    <property type="entry name" value="General stress response phosphoprotein phosphatase Psr1/2"/>
    <property type="match status" value="1"/>
</dbReference>
<dbReference type="Gene3D" id="3.40.50.1000">
    <property type="entry name" value="HAD superfamily/HAD-like"/>
    <property type="match status" value="1"/>
</dbReference>
<dbReference type="KEGG" id="pchm:VFPPC_01150"/>
<dbReference type="InterPro" id="IPR023214">
    <property type="entry name" value="HAD_sf"/>
</dbReference>
<dbReference type="InterPro" id="IPR036412">
    <property type="entry name" value="HAD-like_sf"/>
</dbReference>
<feature type="region of interest" description="Disordered" evidence="1">
    <location>
        <begin position="1"/>
        <end position="291"/>
    </location>
</feature>
<dbReference type="GO" id="GO:0009651">
    <property type="term" value="P:response to salt stress"/>
    <property type="evidence" value="ECO:0007669"/>
    <property type="project" value="UniProtKB-ARBA"/>
</dbReference>
<feature type="compositionally biased region" description="Polar residues" evidence="1">
    <location>
        <begin position="179"/>
        <end position="205"/>
    </location>
</feature>
<dbReference type="GO" id="GO:0045944">
    <property type="term" value="P:positive regulation of transcription by RNA polymerase II"/>
    <property type="evidence" value="ECO:0007669"/>
    <property type="project" value="UniProtKB-ARBA"/>
</dbReference>
<dbReference type="SMART" id="SM00577">
    <property type="entry name" value="CPDc"/>
    <property type="match status" value="1"/>
</dbReference>
<dbReference type="NCBIfam" id="TIGR02251">
    <property type="entry name" value="HIF-SF_euk"/>
    <property type="match status" value="1"/>
</dbReference>
<dbReference type="GO" id="GO:1904262">
    <property type="term" value="P:negative regulation of TORC1 signaling"/>
    <property type="evidence" value="ECO:0007669"/>
    <property type="project" value="UniProtKB-ARBA"/>
</dbReference>
<protein>
    <submittedName>
        <fullName evidence="3">NLI interacting factor-like phosphatase</fullName>
    </submittedName>
</protein>
<keyword evidence="4" id="KW-1185">Reference proteome</keyword>
<feature type="compositionally biased region" description="Acidic residues" evidence="1">
    <location>
        <begin position="249"/>
        <end position="259"/>
    </location>
</feature>
<gene>
    <name evidence="3" type="ORF">VFPPC_01150</name>
</gene>
<proteinExistence type="predicted"/>